<keyword evidence="1" id="KW-0175">Coiled coil</keyword>
<evidence type="ECO:0000313" key="2">
    <source>
        <dbReference type="EMBL" id="HIR55904.1"/>
    </source>
</evidence>
<accession>A0A9D1DN23</accession>
<organism evidence="2 3">
    <name type="scientific">Candidatus Scatomorpha intestinigallinarum</name>
    <dbReference type="NCBI Taxonomy" id="2840923"/>
    <lineage>
        <taxon>Bacteria</taxon>
        <taxon>Bacillati</taxon>
        <taxon>Bacillota</taxon>
        <taxon>Clostridia</taxon>
        <taxon>Eubacteriales</taxon>
        <taxon>Candidatus Scatomorpha</taxon>
    </lineage>
</organism>
<evidence type="ECO:0000256" key="1">
    <source>
        <dbReference type="SAM" id="Coils"/>
    </source>
</evidence>
<reference evidence="2" key="1">
    <citation type="submission" date="2020-10" db="EMBL/GenBank/DDBJ databases">
        <authorList>
            <person name="Gilroy R."/>
        </authorList>
    </citation>
    <scope>NUCLEOTIDE SEQUENCE</scope>
    <source>
        <strain evidence="2">ChiGjej3B3-7149</strain>
    </source>
</reference>
<feature type="coiled-coil region" evidence="1">
    <location>
        <begin position="76"/>
        <end position="131"/>
    </location>
</feature>
<dbReference type="AlphaFoldDB" id="A0A9D1DN23"/>
<sequence length="318" mass="35316">MPVYDGDLKELQRRAARRTQVQAQLRELETQRSALEARIEELAVVLHDERADVERLEAGGLTAFFYSLLGKGEEKLDKERREAAAAALKYESAARELAEAEDDIARLRAELGELEGAHEEYERALQARAEELRLSGGQAGRELLRIESEIAAEESRQKELVEAIAAGSDALNTINAILDELGDAEGWATFDLFGGGLISDLAKHGHLDSAQHNVALLQSQLRRFRTELADVGGAASGMQVSIDGFMRFADYFFDGFFVDWMVLDRIQQSTEQVQSAYARIHSVLEGLNSSLAKSNAREEELRAKADAIVLNSERRLLE</sequence>
<name>A0A9D1DN23_9FIRM</name>
<evidence type="ECO:0000313" key="3">
    <source>
        <dbReference type="Proteomes" id="UP000824238"/>
    </source>
</evidence>
<dbReference type="Proteomes" id="UP000824238">
    <property type="component" value="Unassembled WGS sequence"/>
</dbReference>
<dbReference type="EMBL" id="DVHH01000239">
    <property type="protein sequence ID" value="HIR55904.1"/>
    <property type="molecule type" value="Genomic_DNA"/>
</dbReference>
<proteinExistence type="predicted"/>
<reference evidence="2" key="2">
    <citation type="journal article" date="2021" name="PeerJ">
        <title>Extensive microbial diversity within the chicken gut microbiome revealed by metagenomics and culture.</title>
        <authorList>
            <person name="Gilroy R."/>
            <person name="Ravi A."/>
            <person name="Getino M."/>
            <person name="Pursley I."/>
            <person name="Horton D.L."/>
            <person name="Alikhan N.F."/>
            <person name="Baker D."/>
            <person name="Gharbi K."/>
            <person name="Hall N."/>
            <person name="Watson M."/>
            <person name="Adriaenssens E.M."/>
            <person name="Foster-Nyarko E."/>
            <person name="Jarju S."/>
            <person name="Secka A."/>
            <person name="Antonio M."/>
            <person name="Oren A."/>
            <person name="Chaudhuri R.R."/>
            <person name="La Ragione R."/>
            <person name="Hildebrand F."/>
            <person name="Pallen M.J."/>
        </authorList>
    </citation>
    <scope>NUCLEOTIDE SEQUENCE</scope>
    <source>
        <strain evidence="2">ChiGjej3B3-7149</strain>
    </source>
</reference>
<comment type="caution">
    <text evidence="2">The sequence shown here is derived from an EMBL/GenBank/DDBJ whole genome shotgun (WGS) entry which is preliminary data.</text>
</comment>
<protein>
    <submittedName>
        <fullName evidence="2">Uncharacterized protein</fullName>
    </submittedName>
</protein>
<feature type="coiled-coil region" evidence="1">
    <location>
        <begin position="11"/>
        <end position="45"/>
    </location>
</feature>
<gene>
    <name evidence="2" type="ORF">IAD36_09955</name>
</gene>